<evidence type="ECO:0000313" key="3">
    <source>
        <dbReference type="Proteomes" id="UP000323597"/>
    </source>
</evidence>
<proteinExistence type="predicted"/>
<dbReference type="AlphaFoldDB" id="A0A5D2UJF0"/>
<feature type="compositionally biased region" description="Basic and acidic residues" evidence="1">
    <location>
        <begin position="29"/>
        <end position="41"/>
    </location>
</feature>
<name>A0A5D2UJF0_GOSMU</name>
<protein>
    <submittedName>
        <fullName evidence="2">Uncharacterized protein</fullName>
    </submittedName>
</protein>
<sequence>MYLDKVHLADGGDVTGLDPTLMPSTSSNEDSRDKSFESNRP</sequence>
<gene>
    <name evidence="2" type="ORF">E1A91_D06G093300v1</name>
</gene>
<evidence type="ECO:0000313" key="2">
    <source>
        <dbReference type="EMBL" id="TYI76680.1"/>
    </source>
</evidence>
<dbReference type="EMBL" id="CM017654">
    <property type="protein sequence ID" value="TYI76680.1"/>
    <property type="molecule type" value="Genomic_DNA"/>
</dbReference>
<dbReference type="Proteomes" id="UP000323597">
    <property type="component" value="Chromosome D06"/>
</dbReference>
<reference evidence="2 3" key="1">
    <citation type="submission" date="2019-07" db="EMBL/GenBank/DDBJ databases">
        <title>WGS assembly of Gossypium mustelinum.</title>
        <authorList>
            <person name="Chen Z.J."/>
            <person name="Sreedasyam A."/>
            <person name="Ando A."/>
            <person name="Song Q."/>
            <person name="De L."/>
            <person name="Hulse-Kemp A."/>
            <person name="Ding M."/>
            <person name="Ye W."/>
            <person name="Kirkbride R."/>
            <person name="Jenkins J."/>
            <person name="Plott C."/>
            <person name="Lovell J."/>
            <person name="Lin Y.-M."/>
            <person name="Vaughn R."/>
            <person name="Liu B."/>
            <person name="Li W."/>
            <person name="Simpson S."/>
            <person name="Scheffler B."/>
            <person name="Saski C."/>
            <person name="Grover C."/>
            <person name="Hu G."/>
            <person name="Conover J."/>
            <person name="Carlson J."/>
            <person name="Shu S."/>
            <person name="Boston L."/>
            <person name="Williams M."/>
            <person name="Peterson D."/>
            <person name="Mcgee K."/>
            <person name="Jones D."/>
            <person name="Wendel J."/>
            <person name="Stelly D."/>
            <person name="Grimwood J."/>
            <person name="Schmutz J."/>
        </authorList>
    </citation>
    <scope>NUCLEOTIDE SEQUENCE [LARGE SCALE GENOMIC DNA]</scope>
    <source>
        <strain evidence="2">1408120.09</strain>
    </source>
</reference>
<organism evidence="2 3">
    <name type="scientific">Gossypium mustelinum</name>
    <name type="common">Cotton</name>
    <name type="synonym">Gossypium caicoense</name>
    <dbReference type="NCBI Taxonomy" id="34275"/>
    <lineage>
        <taxon>Eukaryota</taxon>
        <taxon>Viridiplantae</taxon>
        <taxon>Streptophyta</taxon>
        <taxon>Embryophyta</taxon>
        <taxon>Tracheophyta</taxon>
        <taxon>Spermatophyta</taxon>
        <taxon>Magnoliopsida</taxon>
        <taxon>eudicotyledons</taxon>
        <taxon>Gunneridae</taxon>
        <taxon>Pentapetalae</taxon>
        <taxon>rosids</taxon>
        <taxon>malvids</taxon>
        <taxon>Malvales</taxon>
        <taxon>Malvaceae</taxon>
        <taxon>Malvoideae</taxon>
        <taxon>Gossypium</taxon>
    </lineage>
</organism>
<feature type="region of interest" description="Disordered" evidence="1">
    <location>
        <begin position="1"/>
        <end position="41"/>
    </location>
</feature>
<accession>A0A5D2UJF0</accession>
<feature type="compositionally biased region" description="Basic and acidic residues" evidence="1">
    <location>
        <begin position="1"/>
        <end position="10"/>
    </location>
</feature>
<keyword evidence="3" id="KW-1185">Reference proteome</keyword>
<evidence type="ECO:0000256" key="1">
    <source>
        <dbReference type="SAM" id="MobiDB-lite"/>
    </source>
</evidence>